<gene>
    <name evidence="1" type="ORF">IW256_006215</name>
</gene>
<accession>A0A931GM02</accession>
<dbReference type="Proteomes" id="UP000614047">
    <property type="component" value="Unassembled WGS sequence"/>
</dbReference>
<sequence length="52" mass="5716">MSSRAGDRPLWHLAVSAHFDWVSHRSPGRDRFGLTVSPAGDHVWLDHPGGIA</sequence>
<protein>
    <submittedName>
        <fullName evidence="1">Uncharacterized protein</fullName>
    </submittedName>
</protein>
<name>A0A931GM02_9ACTN</name>
<dbReference type="RefSeq" id="WP_197014333.1">
    <property type="nucleotide sequence ID" value="NZ_BAABES010000002.1"/>
</dbReference>
<reference evidence="1" key="1">
    <citation type="submission" date="2020-11" db="EMBL/GenBank/DDBJ databases">
        <title>Sequencing the genomes of 1000 actinobacteria strains.</title>
        <authorList>
            <person name="Klenk H.-P."/>
        </authorList>
    </citation>
    <scope>NUCLEOTIDE SEQUENCE</scope>
    <source>
        <strain evidence="1">DSM 43175</strain>
    </source>
</reference>
<comment type="caution">
    <text evidence="1">The sequence shown here is derived from an EMBL/GenBank/DDBJ whole genome shotgun (WGS) entry which is preliminary data.</text>
</comment>
<evidence type="ECO:0000313" key="1">
    <source>
        <dbReference type="EMBL" id="MBG6092102.1"/>
    </source>
</evidence>
<organism evidence="1 2">
    <name type="scientific">Actinomadura viridis</name>
    <dbReference type="NCBI Taxonomy" id="58110"/>
    <lineage>
        <taxon>Bacteria</taxon>
        <taxon>Bacillati</taxon>
        <taxon>Actinomycetota</taxon>
        <taxon>Actinomycetes</taxon>
        <taxon>Streptosporangiales</taxon>
        <taxon>Thermomonosporaceae</taxon>
        <taxon>Actinomadura</taxon>
    </lineage>
</organism>
<evidence type="ECO:0000313" key="2">
    <source>
        <dbReference type="Proteomes" id="UP000614047"/>
    </source>
</evidence>
<keyword evidence="2" id="KW-1185">Reference proteome</keyword>
<proteinExistence type="predicted"/>
<dbReference type="EMBL" id="JADOUA010000001">
    <property type="protein sequence ID" value="MBG6092102.1"/>
    <property type="molecule type" value="Genomic_DNA"/>
</dbReference>
<dbReference type="AlphaFoldDB" id="A0A931GM02"/>